<evidence type="ECO:0000313" key="3">
    <source>
        <dbReference type="EMBL" id="WWC14116.1"/>
    </source>
</evidence>
<dbReference type="GeneID" id="93753937"/>
<keyword evidence="1" id="KW-1133">Transmembrane helix</keyword>
<dbReference type="Proteomes" id="UP001064206">
    <property type="component" value="Chromosome"/>
</dbReference>
<keyword evidence="5" id="KW-1185">Reference proteome</keyword>
<reference evidence="2" key="1">
    <citation type="submission" date="2022-09" db="EMBL/GenBank/DDBJ databases">
        <title>Multidrug resistance Raoultella ornithinolytica Strain MQB_Silv_108.</title>
        <authorList>
            <person name="Quintela-Baluja M."/>
        </authorList>
    </citation>
    <scope>NUCLEOTIDE SEQUENCE</scope>
    <source>
        <strain evidence="2">MQB_Silv_108</strain>
    </source>
</reference>
<dbReference type="AlphaFoldDB" id="A0A1Y6GND8"/>
<reference evidence="3 5" key="2">
    <citation type="submission" date="2024-02" db="EMBL/GenBank/DDBJ databases">
        <title>Tn5403 promotes plasmid rearrangements and degradation of the Klebsiella pneumoniae carbapenemase (KPC) transposon Tn4401.</title>
        <authorList>
            <person name="Sheppard A.E."/>
            <person name="Barry K.E."/>
            <person name="Parikh H.I."/>
            <person name="Vegesana K."/>
            <person name="Sebra R."/>
            <person name="George S."/>
            <person name="Sanderson N.D."/>
            <person name="Stoesser N."/>
            <person name="Eyre D.W."/>
            <person name="Crook D.W."/>
            <person name="Walker A.S."/>
            <person name="Mathers A.J."/>
        </authorList>
    </citation>
    <scope>NUCLEOTIDE SEQUENCE [LARGE SCALE GENOMIC DNA]</scope>
    <source>
        <strain evidence="3 5">CAV1921</strain>
    </source>
</reference>
<keyword evidence="1" id="KW-0472">Membrane</keyword>
<dbReference type="EMBL" id="CP145163">
    <property type="protein sequence ID" value="WWC14116.1"/>
    <property type="molecule type" value="Genomic_DNA"/>
</dbReference>
<organism evidence="2 4">
    <name type="scientific">Raoultella ornithinolytica</name>
    <name type="common">Klebsiella ornithinolytica</name>
    <dbReference type="NCBI Taxonomy" id="54291"/>
    <lineage>
        <taxon>Bacteria</taxon>
        <taxon>Pseudomonadati</taxon>
        <taxon>Pseudomonadota</taxon>
        <taxon>Gammaproteobacteria</taxon>
        <taxon>Enterobacterales</taxon>
        <taxon>Enterobacteriaceae</taxon>
        <taxon>Klebsiella/Raoultella group</taxon>
        <taxon>Raoultella</taxon>
    </lineage>
</organism>
<sequence>MNEWEEEESIPTHATIISTAIDILGVTGALLVAGVFFFLL</sequence>
<evidence type="ECO:0000313" key="5">
    <source>
        <dbReference type="Proteomes" id="UP001350972"/>
    </source>
</evidence>
<evidence type="ECO:0000256" key="1">
    <source>
        <dbReference type="SAM" id="Phobius"/>
    </source>
</evidence>
<protein>
    <submittedName>
        <fullName evidence="2">Uncharacterized protein</fullName>
    </submittedName>
</protein>
<dbReference type="RefSeq" id="WP_004862412.1">
    <property type="nucleotide sequence ID" value="NZ_ABDFAB020000002.1"/>
</dbReference>
<name>A0A1Y6GND8_RAOOR</name>
<proteinExistence type="predicted"/>
<feature type="transmembrane region" description="Helical" evidence="1">
    <location>
        <begin position="16"/>
        <end position="39"/>
    </location>
</feature>
<dbReference type="Proteomes" id="UP001350972">
    <property type="component" value="Chromosome"/>
</dbReference>
<evidence type="ECO:0000313" key="4">
    <source>
        <dbReference type="Proteomes" id="UP001064206"/>
    </source>
</evidence>
<keyword evidence="1" id="KW-0812">Transmembrane</keyword>
<gene>
    <name evidence="3" type="ORF">LM286_12775</name>
    <name evidence="2" type="ORF">N2J37_13595</name>
</gene>
<dbReference type="EMBL" id="CP104450">
    <property type="protein sequence ID" value="UXE40700.1"/>
    <property type="molecule type" value="Genomic_DNA"/>
</dbReference>
<evidence type="ECO:0000313" key="2">
    <source>
        <dbReference type="EMBL" id="UXE40700.1"/>
    </source>
</evidence>
<accession>A0A1Y6GND8</accession>